<dbReference type="GO" id="GO:0017057">
    <property type="term" value="F:6-phosphogluconolactonase activity"/>
    <property type="evidence" value="ECO:0007669"/>
    <property type="project" value="UniProtKB-EC"/>
</dbReference>
<evidence type="ECO:0000256" key="2">
    <source>
        <dbReference type="ARBA" id="ARBA00022526"/>
    </source>
</evidence>
<dbReference type="EC" id="3.1.1.31" evidence="4"/>
<keyword evidence="5" id="KW-1185">Reference proteome</keyword>
<dbReference type="InterPro" id="IPR050282">
    <property type="entry name" value="Cycloisomerase_2"/>
</dbReference>
<name>A0ABM9ANQ4_9BACT</name>
<keyword evidence="3" id="KW-0732">Signal</keyword>
<protein>
    <submittedName>
        <fullName evidence="4">6-phosphogluconolactonase</fullName>
        <ecNumber evidence="4">3.1.1.31</ecNumber>
    </submittedName>
</protein>
<dbReference type="PANTHER" id="PTHR30344:SF1">
    <property type="entry name" value="6-PHOSPHOGLUCONOLACTONASE"/>
    <property type="match status" value="1"/>
</dbReference>
<evidence type="ECO:0000313" key="4">
    <source>
        <dbReference type="EMBL" id="CAH0995393.1"/>
    </source>
</evidence>
<dbReference type="InterPro" id="IPR011048">
    <property type="entry name" value="Haem_d1_sf"/>
</dbReference>
<dbReference type="EMBL" id="CAKLPY010000001">
    <property type="protein sequence ID" value="CAH0995393.1"/>
    <property type="molecule type" value="Genomic_DNA"/>
</dbReference>
<dbReference type="PANTHER" id="PTHR30344">
    <property type="entry name" value="6-PHOSPHOGLUCONOLACTONASE-RELATED"/>
    <property type="match status" value="1"/>
</dbReference>
<gene>
    <name evidence="4" type="primary">pgl_1</name>
    <name evidence="4" type="ORF">EMA8858_01514</name>
</gene>
<keyword evidence="2" id="KW-0313">Glucose metabolism</keyword>
<comment type="similarity">
    <text evidence="1">Belongs to the cycloisomerase 2 family.</text>
</comment>
<feature type="chain" id="PRO_5046575176" evidence="3">
    <location>
        <begin position="22"/>
        <end position="376"/>
    </location>
</feature>
<dbReference type="Gene3D" id="2.130.10.10">
    <property type="entry name" value="YVTN repeat-like/Quinoprotein amine dehydrogenase"/>
    <property type="match status" value="1"/>
</dbReference>
<keyword evidence="2" id="KW-0119">Carbohydrate metabolism</keyword>
<sequence length="376" mass="41949">MKKIICLFVFILSLNSVNAQRKETYLFIGTYTDGKPHKGIYVYSLDLNTGELRFKSNTEALVNPSFLNISPNGKYLYACTETKLSQHGNISSFAIDSINGKLKFINKQSSNGENPVYVSVHKNNNFVVSGNYSEGNMSVFSTNIDGSINSFTQSIQFSGKSINEQRQEKSHIHSTIFSPKNDYLFLPDLGSDKIWAFKFDAQINKPLTPIDSLNVTSVAGSGPRHLTFHPNQKYAYCIEEMSGMIAVYTYHNGKLTGIQRIMSNQKLAETYSSADIHISPDGLFLYASNRVENTISIFSIATNGHLKLVGFVSTFGNTPRNFNIDPSGNFLIVANQSSSNIVVFRRDLKTGLLKKISQEISVPNPSCLQFKQYTQK</sequence>
<dbReference type="InterPro" id="IPR019405">
    <property type="entry name" value="Lactonase_7-beta_prop"/>
</dbReference>
<accession>A0ABM9ANQ4</accession>
<dbReference type="RefSeq" id="WP_238805947.1">
    <property type="nucleotide sequence ID" value="NZ_CAKLPY010000001.1"/>
</dbReference>
<evidence type="ECO:0000256" key="1">
    <source>
        <dbReference type="ARBA" id="ARBA00005564"/>
    </source>
</evidence>
<dbReference type="Pfam" id="PF10282">
    <property type="entry name" value="Lactonase"/>
    <property type="match status" value="1"/>
</dbReference>
<proteinExistence type="inferred from homology"/>
<keyword evidence="4" id="KW-0378">Hydrolase</keyword>
<dbReference type="SUPFAM" id="SSF51004">
    <property type="entry name" value="C-terminal (heme d1) domain of cytochrome cd1-nitrite reductase"/>
    <property type="match status" value="1"/>
</dbReference>
<reference evidence="4" key="1">
    <citation type="submission" date="2021-12" db="EMBL/GenBank/DDBJ databases">
        <authorList>
            <person name="Rodrigo-Torres L."/>
            <person name="Arahal R. D."/>
            <person name="Lucena T."/>
        </authorList>
    </citation>
    <scope>NUCLEOTIDE SEQUENCE</scope>
    <source>
        <strain evidence="4">CECT 8858</strain>
    </source>
</reference>
<organism evidence="4 5">
    <name type="scientific">Emticicia aquatica</name>
    <dbReference type="NCBI Taxonomy" id="1681835"/>
    <lineage>
        <taxon>Bacteria</taxon>
        <taxon>Pseudomonadati</taxon>
        <taxon>Bacteroidota</taxon>
        <taxon>Cytophagia</taxon>
        <taxon>Cytophagales</taxon>
        <taxon>Leadbetterellaceae</taxon>
        <taxon>Emticicia</taxon>
    </lineage>
</organism>
<evidence type="ECO:0000313" key="5">
    <source>
        <dbReference type="Proteomes" id="UP000837932"/>
    </source>
</evidence>
<evidence type="ECO:0000256" key="3">
    <source>
        <dbReference type="SAM" id="SignalP"/>
    </source>
</evidence>
<feature type="signal peptide" evidence="3">
    <location>
        <begin position="1"/>
        <end position="21"/>
    </location>
</feature>
<comment type="caution">
    <text evidence="4">The sequence shown here is derived from an EMBL/GenBank/DDBJ whole genome shotgun (WGS) entry which is preliminary data.</text>
</comment>
<dbReference type="Proteomes" id="UP000837932">
    <property type="component" value="Unassembled WGS sequence"/>
</dbReference>
<dbReference type="InterPro" id="IPR015943">
    <property type="entry name" value="WD40/YVTN_repeat-like_dom_sf"/>
</dbReference>